<evidence type="ECO:0000259" key="3">
    <source>
        <dbReference type="Pfam" id="PF13359"/>
    </source>
</evidence>
<keyword evidence="5" id="KW-1185">Reference proteome</keyword>
<dbReference type="Proteomes" id="UP000507470">
    <property type="component" value="Unassembled WGS sequence"/>
</dbReference>
<proteinExistence type="predicted"/>
<evidence type="ECO:0000256" key="2">
    <source>
        <dbReference type="ARBA" id="ARBA00022723"/>
    </source>
</evidence>
<dbReference type="PANTHER" id="PTHR23080">
    <property type="entry name" value="THAP DOMAIN PROTEIN"/>
    <property type="match status" value="1"/>
</dbReference>
<dbReference type="GO" id="GO:0046872">
    <property type="term" value="F:metal ion binding"/>
    <property type="evidence" value="ECO:0007669"/>
    <property type="project" value="UniProtKB-KW"/>
</dbReference>
<evidence type="ECO:0000256" key="1">
    <source>
        <dbReference type="ARBA" id="ARBA00001968"/>
    </source>
</evidence>
<dbReference type="InterPro" id="IPR027806">
    <property type="entry name" value="HARBI1_dom"/>
</dbReference>
<feature type="domain" description="DDE Tnp4" evidence="3">
    <location>
        <begin position="578"/>
        <end position="683"/>
    </location>
</feature>
<gene>
    <name evidence="4" type="ORF">MCOR_38585</name>
</gene>
<evidence type="ECO:0000313" key="4">
    <source>
        <dbReference type="EMBL" id="CAC5404841.1"/>
    </source>
</evidence>
<organism evidence="4 5">
    <name type="scientific">Mytilus coruscus</name>
    <name type="common">Sea mussel</name>
    <dbReference type="NCBI Taxonomy" id="42192"/>
    <lineage>
        <taxon>Eukaryota</taxon>
        <taxon>Metazoa</taxon>
        <taxon>Spiralia</taxon>
        <taxon>Lophotrochozoa</taxon>
        <taxon>Mollusca</taxon>
        <taxon>Bivalvia</taxon>
        <taxon>Autobranchia</taxon>
        <taxon>Pteriomorphia</taxon>
        <taxon>Mytilida</taxon>
        <taxon>Mytiloidea</taxon>
        <taxon>Mytilidae</taxon>
        <taxon>Mytilinae</taxon>
        <taxon>Mytilus</taxon>
    </lineage>
</organism>
<dbReference type="Pfam" id="PF13359">
    <property type="entry name" value="DDE_Tnp_4"/>
    <property type="match status" value="1"/>
</dbReference>
<dbReference type="AlphaFoldDB" id="A0A6J8DAY2"/>
<dbReference type="OrthoDB" id="10051649at2759"/>
<dbReference type="EMBL" id="CACVKT020007046">
    <property type="protein sequence ID" value="CAC5404841.1"/>
    <property type="molecule type" value="Genomic_DNA"/>
</dbReference>
<accession>A0A6J8DAY2</accession>
<evidence type="ECO:0000313" key="5">
    <source>
        <dbReference type="Proteomes" id="UP000507470"/>
    </source>
</evidence>
<keyword evidence="2" id="KW-0479">Metal-binding</keyword>
<comment type="cofactor">
    <cofactor evidence="1">
        <name>a divalent metal cation</name>
        <dbReference type="ChEBI" id="CHEBI:60240"/>
    </cofactor>
</comment>
<sequence>MMGTGSLCHKHSIQRSMSACDCNDDCYFKSKPCCIDKMFELSTACTDKMLSLLGDRFLVYNQCKNTSNIEMSRLCQSSLDRSSYSNLPVQISERNFSVHYKNVFCMLCNEKLSPNEFRNSIIYWNIAVTCDNYISPTYHVSFQDYITHAIRQKCRYSMKPQKQGTKCFDSNYNKCNITDNWKNNDLDIKYACVFLNLPRMWFNGENPFCRMCNPLNRDKVIHTTCNETKLRNLYTPNNKEKCHDLPSIQALAPYKNHFCHVCITGTSPTFKWLQKNCQMPNECRDIQCYPGRILTNNGCVPLLPFTSNLGYILSLTLRNKATRMISVTTTFLNTVEDSFIEFLQTYLKVRSLHVNLSCSKTLMNGTFFDIILDQKIFINEFVDRSFIEKQLINLTFNTFSILYGNALFKFVIKKTEKLYNFPGVINKMDSAKTCRYTNVHTFKNVHRHKYSEVSELLVCEQVEMDESEFQVDEDNYELTLNISGLEIHYDNEYILMSDKTARLCLDEYKDIFASQPDFESPAISVLVKLHPADTSWRRETAVKKLKLNYENESDDDNVSDSAGFEALDISANNDNETASDKFIVEKSGFLQYLLPEDEVMADRGFTIDDLLFPLRVKLNIPAFTKCKPHLSNEDLTTTRRIARVIHVVRAIRRLKVFKILNSTVPVSSLKNFDDILLVCLALVKT</sequence>
<dbReference type="PANTHER" id="PTHR23080:SF143">
    <property type="entry name" value="SI:DKEY-56D12.4"/>
    <property type="match status" value="1"/>
</dbReference>
<name>A0A6J8DAY2_MYTCO</name>
<reference evidence="4 5" key="1">
    <citation type="submission" date="2020-06" db="EMBL/GenBank/DDBJ databases">
        <authorList>
            <person name="Li R."/>
            <person name="Bekaert M."/>
        </authorList>
    </citation>
    <scope>NUCLEOTIDE SEQUENCE [LARGE SCALE GENOMIC DNA]</scope>
    <source>
        <strain evidence="5">wild</strain>
    </source>
</reference>
<protein>
    <recommendedName>
        <fullName evidence="3">DDE Tnp4 domain-containing protein</fullName>
    </recommendedName>
</protein>